<dbReference type="EMBL" id="LPXO01000009">
    <property type="protein sequence ID" value="KUF09996.1"/>
    <property type="molecule type" value="Genomic_DNA"/>
</dbReference>
<dbReference type="CDD" id="cd08566">
    <property type="entry name" value="GDPD_AtGDE_like"/>
    <property type="match status" value="1"/>
</dbReference>
<dbReference type="GO" id="GO:0006629">
    <property type="term" value="P:lipid metabolic process"/>
    <property type="evidence" value="ECO:0007669"/>
    <property type="project" value="InterPro"/>
</dbReference>
<dbReference type="Proteomes" id="UP000054396">
    <property type="component" value="Unassembled WGS sequence"/>
</dbReference>
<proteinExistence type="predicted"/>
<dbReference type="SUPFAM" id="SSF51695">
    <property type="entry name" value="PLC-like phosphodiesterases"/>
    <property type="match status" value="2"/>
</dbReference>
<organism evidence="2 3">
    <name type="scientific">Pseudoponticoccus marisrubri</name>
    <dbReference type="NCBI Taxonomy" id="1685382"/>
    <lineage>
        <taxon>Bacteria</taxon>
        <taxon>Pseudomonadati</taxon>
        <taxon>Pseudomonadota</taxon>
        <taxon>Alphaproteobacteria</taxon>
        <taxon>Rhodobacterales</taxon>
        <taxon>Roseobacteraceae</taxon>
        <taxon>Pseudoponticoccus</taxon>
    </lineage>
</organism>
<dbReference type="STRING" id="1685382.AVJ23_14725"/>
<keyword evidence="3" id="KW-1185">Reference proteome</keyword>
<dbReference type="PROSITE" id="PS51704">
    <property type="entry name" value="GP_PDE"/>
    <property type="match status" value="2"/>
</dbReference>
<dbReference type="CDD" id="cd08556">
    <property type="entry name" value="GDPD"/>
    <property type="match status" value="1"/>
</dbReference>
<evidence type="ECO:0000313" key="3">
    <source>
        <dbReference type="Proteomes" id="UP000054396"/>
    </source>
</evidence>
<evidence type="ECO:0000313" key="2">
    <source>
        <dbReference type="EMBL" id="KUF09996.1"/>
    </source>
</evidence>
<name>A0A0W7WHA5_9RHOB</name>
<dbReference type="RefSeq" id="WP_058862972.1">
    <property type="nucleotide sequence ID" value="NZ_LPXO01000009.1"/>
</dbReference>
<feature type="domain" description="GP-PDE" evidence="1">
    <location>
        <begin position="240"/>
        <end position="476"/>
    </location>
</feature>
<dbReference type="Gene3D" id="3.20.20.190">
    <property type="entry name" value="Phosphatidylinositol (PI) phosphodiesterase"/>
    <property type="match status" value="2"/>
</dbReference>
<gene>
    <name evidence="2" type="ORF">AVJ23_14725</name>
</gene>
<dbReference type="Pfam" id="PF03009">
    <property type="entry name" value="GDPD"/>
    <property type="match status" value="2"/>
</dbReference>
<reference evidence="2 3" key="1">
    <citation type="submission" date="2015-12" db="EMBL/GenBank/DDBJ databases">
        <authorList>
            <person name="Shamseldin A."/>
            <person name="Moawad H."/>
            <person name="Abd El-Rahim W.M."/>
            <person name="Sadowsky M.J."/>
        </authorList>
    </citation>
    <scope>NUCLEOTIDE SEQUENCE [LARGE SCALE GENOMIC DNA]</scope>
    <source>
        <strain evidence="2 3">SJ5A-1</strain>
    </source>
</reference>
<dbReference type="InterPro" id="IPR017946">
    <property type="entry name" value="PLC-like_Pdiesterase_TIM-brl"/>
</dbReference>
<dbReference type="GO" id="GO:0008081">
    <property type="term" value="F:phosphoric diester hydrolase activity"/>
    <property type="evidence" value="ECO:0007669"/>
    <property type="project" value="InterPro"/>
</dbReference>
<sequence length="476" mass="53106">MSDWLTPSRPYSIAHRGASAYAADCSLAAYEKAARLGADFWEVDIRSAACGTLITYHDAALPDGKRLRDLTAEQIATEARAQNVPAVPFLSVVALAVETGAGIYADIKDREATIPVMKALRAHGVERAILGAFDPASAEMLDAAQCPYPRAVLVPLGAEPFEYAKGADIIHLCWERMERPQDALTPEFFDECRKRGQKVVLWHEEDPDRMAVLCKLPVLGICSDRPELVHPFRPPAEWPVEITCHRGACEFAPENTLPSTHCAFAAGFHYVELDLRSSADGRVYVFHDDELSRCTDGRGSSTWYDFEHLRALDAGSHFDPFFAGERIPEFAEILDIAKRYGGQLYVELKDADPAATLAAINAAGMLERCFFWAYDLHRLNALRALCPQARLSVRLQDVPSLEAARAFNPEIIEFTLQDDLTQIATCRDLGLRSMLAYMGNKRTHFEQIATHRPDIVNLHFPFLFRDFLAEKFPAHA</sequence>
<accession>A0A0W7WHA5</accession>
<comment type="caution">
    <text evidence="2">The sequence shown here is derived from an EMBL/GenBank/DDBJ whole genome shotgun (WGS) entry which is preliminary data.</text>
</comment>
<feature type="domain" description="GP-PDE" evidence="1">
    <location>
        <begin position="10"/>
        <end position="233"/>
    </location>
</feature>
<dbReference type="InterPro" id="IPR030395">
    <property type="entry name" value="GP_PDE_dom"/>
</dbReference>
<dbReference type="PANTHER" id="PTHR46211:SF14">
    <property type="entry name" value="GLYCEROPHOSPHODIESTER PHOSPHODIESTERASE"/>
    <property type="match status" value="1"/>
</dbReference>
<dbReference type="OrthoDB" id="1854250at2"/>
<dbReference type="PANTHER" id="PTHR46211">
    <property type="entry name" value="GLYCEROPHOSPHORYL DIESTER PHOSPHODIESTERASE"/>
    <property type="match status" value="1"/>
</dbReference>
<evidence type="ECO:0000259" key="1">
    <source>
        <dbReference type="PROSITE" id="PS51704"/>
    </source>
</evidence>
<protein>
    <recommendedName>
        <fullName evidence="1">GP-PDE domain-containing protein</fullName>
    </recommendedName>
</protein>
<dbReference type="AlphaFoldDB" id="A0A0W7WHA5"/>